<dbReference type="EMBL" id="CP139781">
    <property type="protein sequence ID" value="WRQ86304.1"/>
    <property type="molecule type" value="Genomic_DNA"/>
</dbReference>
<dbReference type="SUPFAM" id="SSF53067">
    <property type="entry name" value="Actin-like ATPase domain"/>
    <property type="match status" value="1"/>
</dbReference>
<protein>
    <submittedName>
        <fullName evidence="2">ROK family protein</fullName>
    </submittedName>
</protein>
<dbReference type="RefSeq" id="WP_221031233.1">
    <property type="nucleotide sequence ID" value="NZ_CP139781.1"/>
</dbReference>
<name>A0ABZ1C6Z6_9BACT</name>
<dbReference type="CDD" id="cd23763">
    <property type="entry name" value="ASKHA_ATPase_ROK"/>
    <property type="match status" value="1"/>
</dbReference>
<evidence type="ECO:0000256" key="1">
    <source>
        <dbReference type="ARBA" id="ARBA00006479"/>
    </source>
</evidence>
<dbReference type="Pfam" id="PF00480">
    <property type="entry name" value="ROK"/>
    <property type="match status" value="1"/>
</dbReference>
<dbReference type="PANTHER" id="PTHR18964:SF149">
    <property type="entry name" value="BIFUNCTIONAL UDP-N-ACETYLGLUCOSAMINE 2-EPIMERASE_N-ACETYLMANNOSAMINE KINASE"/>
    <property type="match status" value="1"/>
</dbReference>
<evidence type="ECO:0000313" key="2">
    <source>
        <dbReference type="EMBL" id="WRQ86304.1"/>
    </source>
</evidence>
<dbReference type="Gene3D" id="3.30.420.40">
    <property type="match status" value="2"/>
</dbReference>
<accession>A0ABZ1C6Z6</accession>
<organism evidence="2 3">
    <name type="scientific">Actomonas aquatica</name>
    <dbReference type="NCBI Taxonomy" id="2866162"/>
    <lineage>
        <taxon>Bacteria</taxon>
        <taxon>Pseudomonadati</taxon>
        <taxon>Verrucomicrobiota</taxon>
        <taxon>Opitutia</taxon>
        <taxon>Opitutales</taxon>
        <taxon>Opitutaceae</taxon>
        <taxon>Actomonas</taxon>
    </lineage>
</organism>
<dbReference type="InterPro" id="IPR043129">
    <property type="entry name" value="ATPase_NBD"/>
</dbReference>
<evidence type="ECO:0000313" key="3">
    <source>
        <dbReference type="Proteomes" id="UP000738431"/>
    </source>
</evidence>
<keyword evidence="3" id="KW-1185">Reference proteome</keyword>
<dbReference type="Proteomes" id="UP000738431">
    <property type="component" value="Chromosome"/>
</dbReference>
<gene>
    <name evidence="2" type="ORF">K1X11_015925</name>
</gene>
<dbReference type="PANTHER" id="PTHR18964">
    <property type="entry name" value="ROK (REPRESSOR, ORF, KINASE) FAMILY"/>
    <property type="match status" value="1"/>
</dbReference>
<sequence>MSLSVPSDFHYLGLDIGGTKCAVCHWNGERVVETVRVPTADFTTTFAQLKAGIAALRANDQRPLRIGVSCGGPLDPRTGTITCPPNLHPSWHGIAICERLVARFGGAATLMNDANACALAEWIFGVGRGTQNFVFCTSGTGFGAGLILDGRLYAGTTGDAGEIGHVRLAPDGPVGFGKAGSVEGFCSGGGIARLAELRRAGRTDIAPRWHDDSPPITAKTLAEAADAGDAFAREIWAEAGQRLGQTLALTIDLLNPECIALGGFFPKARHLLEPTLAAELAAETLAPSRAACRIEPATLGETIGSHGAIAAAVHDFA</sequence>
<proteinExistence type="inferred from homology"/>
<dbReference type="InterPro" id="IPR000600">
    <property type="entry name" value="ROK"/>
</dbReference>
<reference evidence="2 3" key="1">
    <citation type="submission" date="2021-08" db="EMBL/GenBank/DDBJ databases">
        <authorList>
            <person name="Zhang D."/>
            <person name="Zhang A."/>
            <person name="Wang L."/>
        </authorList>
    </citation>
    <scope>NUCLEOTIDE SEQUENCE [LARGE SCALE GENOMIC DNA]</scope>
    <source>
        <strain evidence="2 3">WL0086</strain>
    </source>
</reference>
<reference evidence="2 3" key="2">
    <citation type="submission" date="2023-12" db="EMBL/GenBank/DDBJ databases">
        <title>Description of an unclassified Opitutus bacterium of Verrucomicrobiota.</title>
        <authorList>
            <person name="Zhang D.-F."/>
        </authorList>
    </citation>
    <scope>NUCLEOTIDE SEQUENCE [LARGE SCALE GENOMIC DNA]</scope>
    <source>
        <strain evidence="2 3">WL0086</strain>
    </source>
</reference>
<comment type="similarity">
    <text evidence="1">Belongs to the ROK (NagC/XylR) family.</text>
</comment>